<feature type="coiled-coil region" evidence="8">
    <location>
        <begin position="93"/>
        <end position="120"/>
    </location>
</feature>
<reference evidence="10" key="1">
    <citation type="submission" date="2019-07" db="EMBL/GenBank/DDBJ databases">
        <authorList>
            <person name="Choi K.S."/>
            <person name="Jansen R.K."/>
        </authorList>
    </citation>
    <scope>NUCLEOTIDE SEQUENCE</scope>
</reference>
<dbReference type="InterPro" id="IPR044954">
    <property type="entry name" value="Ribosomal_uS3m_plant"/>
</dbReference>
<dbReference type="GO" id="GO:0005739">
    <property type="term" value="C:mitochondrion"/>
    <property type="evidence" value="ECO:0007669"/>
    <property type="project" value="UniProtKB-SubCell"/>
</dbReference>
<evidence type="ECO:0000256" key="6">
    <source>
        <dbReference type="ARBA" id="ARBA00035157"/>
    </source>
</evidence>
<proteinExistence type="inferred from homology"/>
<protein>
    <recommendedName>
        <fullName evidence="6">Small ribosomal subunit protein uS3m</fullName>
    </recommendedName>
    <alternativeName>
        <fullName evidence="7">Ribosomal protein S3, mitochondrial</fullName>
    </alternativeName>
</protein>
<keyword evidence="8" id="KW-0175">Coiled coil</keyword>
<dbReference type="Pfam" id="PF00189">
    <property type="entry name" value="Ribosomal_S3_C"/>
    <property type="match status" value="1"/>
</dbReference>
<dbReference type="InterPro" id="IPR036419">
    <property type="entry name" value="Ribosomal_S3_C_sf"/>
</dbReference>
<dbReference type="InterPro" id="IPR009019">
    <property type="entry name" value="KH_sf_prok-type"/>
</dbReference>
<evidence type="ECO:0000256" key="3">
    <source>
        <dbReference type="ARBA" id="ARBA00022980"/>
    </source>
</evidence>
<geneLocation type="mitochondrion" evidence="10"/>
<dbReference type="GO" id="GO:1990904">
    <property type="term" value="C:ribonucleoprotein complex"/>
    <property type="evidence" value="ECO:0007669"/>
    <property type="project" value="UniProtKB-KW"/>
</dbReference>
<dbReference type="PANTHER" id="PTHR35928">
    <property type="entry name" value="RIBOSOMAL PROTEIN S3, MITOCHONDRIAL"/>
    <property type="match status" value="1"/>
</dbReference>
<feature type="domain" description="Small ribosomal subunit protein uS3 C-terminal" evidence="9">
    <location>
        <begin position="565"/>
        <end position="644"/>
    </location>
</feature>
<evidence type="ECO:0000256" key="4">
    <source>
        <dbReference type="ARBA" id="ARBA00023128"/>
    </source>
</evidence>
<comment type="subcellular location">
    <subcellularLocation>
        <location evidence="1">Mitochondrion</location>
    </subcellularLocation>
</comment>
<dbReference type="SUPFAM" id="SSF54814">
    <property type="entry name" value="Prokaryotic type KH domain (KH-domain type II)"/>
    <property type="match status" value="1"/>
</dbReference>
<evidence type="ECO:0000256" key="2">
    <source>
        <dbReference type="ARBA" id="ARBA00010761"/>
    </source>
</evidence>
<evidence type="ECO:0000256" key="8">
    <source>
        <dbReference type="SAM" id="Coils"/>
    </source>
</evidence>
<evidence type="ECO:0000256" key="1">
    <source>
        <dbReference type="ARBA" id="ARBA00004173"/>
    </source>
</evidence>
<evidence type="ECO:0000256" key="5">
    <source>
        <dbReference type="ARBA" id="ARBA00023274"/>
    </source>
</evidence>
<keyword evidence="3 10" id="KW-0689">Ribosomal protein</keyword>
<comment type="similarity">
    <text evidence="2">Belongs to the universal ribosomal protein uS3 family.</text>
</comment>
<dbReference type="GO" id="GO:0006412">
    <property type="term" value="P:translation"/>
    <property type="evidence" value="ECO:0007669"/>
    <property type="project" value="InterPro"/>
</dbReference>
<evidence type="ECO:0000259" key="9">
    <source>
        <dbReference type="Pfam" id="PF00189"/>
    </source>
</evidence>
<dbReference type="GO" id="GO:0003735">
    <property type="term" value="F:structural constituent of ribosome"/>
    <property type="evidence" value="ECO:0007669"/>
    <property type="project" value="InterPro"/>
</dbReference>
<gene>
    <name evidence="10" type="primary">rps3</name>
</gene>
<sequence>MARKGNPIATRLNLNRSSDSAWFTSFYYTDFVSQDVNLRSYFGSVHRPKTKKKNWGFRLGRSFIFHFPKRTLIHFFFPRLNQRIKTRIKTQIKTRIETRVEKLKEKRRKLLRKLRKLKKKHRFKIKVKRDSGQRRKKKANRLDRIMDTLSNLRKLRKKWHKLEKLEKLKRWCKKCKKFEKKWHKLEKLEKLKRWWKQKKLSKFDKVGPMGCLHDDTAEEERKEVIGQEAGKRVESIRLDDREKLKADEGRPKKKQGYGYHDRSPSIKRKRILSKLLQAGAFPKYAEKKKNINRLELLKKKHSFRLRKTKDSLNFVVMQYFFLNAKNKIKFNPVLVLNHLVARDVSELSTQLKKSRSASFKRIRSRIAFFVENLTSEKGSFSEAKKELTRLIVQANDLRFARTTKTTISLFPFFGAPFFFLMNELGGVHKTKKKEKKLSYKYKYEYARKNIRKKLEKEFSLLLLPNKKDKKWNAKLMDLGGKIFLLKKAFNILGGILLQRRIIPYGWRIIPYGYNRYLNAVKRMEYLLSNRTNSNTLIIKSVKIRSIYQSASMIAQEISLRLKKLKKRSFRKTYTHFAHNIPIVMKKRVLGIRISCSGRLKGKPIASTYCGKYGKTSGNVFNQKIDYAFRKVSTRYGILGVKVWISYTNKKVKK</sequence>
<dbReference type="PANTHER" id="PTHR35928:SF2">
    <property type="entry name" value="SMALL RIBOSOMAL SUBUNIT PROTEIN US3M"/>
    <property type="match status" value="1"/>
</dbReference>
<dbReference type="Gene3D" id="3.30.1140.32">
    <property type="entry name" value="Ribosomal protein S3, C-terminal domain"/>
    <property type="match status" value="1"/>
</dbReference>
<organism evidence="10">
    <name type="scientific">Erodium trifolium</name>
    <dbReference type="NCBI Taxonomy" id="337410"/>
    <lineage>
        <taxon>Eukaryota</taxon>
        <taxon>Viridiplantae</taxon>
        <taxon>Streptophyta</taxon>
        <taxon>Embryophyta</taxon>
        <taxon>Tracheophyta</taxon>
        <taxon>Spermatophyta</taxon>
        <taxon>Magnoliopsida</taxon>
        <taxon>eudicotyledons</taxon>
        <taxon>Gunneridae</taxon>
        <taxon>Pentapetalae</taxon>
        <taxon>rosids</taxon>
        <taxon>malvids</taxon>
        <taxon>Geraniales</taxon>
        <taxon>Geraniaceae</taxon>
        <taxon>Erodium</taxon>
    </lineage>
</organism>
<dbReference type="GO" id="GO:0003723">
    <property type="term" value="F:RNA binding"/>
    <property type="evidence" value="ECO:0007669"/>
    <property type="project" value="InterPro"/>
</dbReference>
<dbReference type="SUPFAM" id="SSF54821">
    <property type="entry name" value="Ribosomal protein S3 C-terminal domain"/>
    <property type="match status" value="1"/>
</dbReference>
<keyword evidence="4 10" id="KW-0496">Mitochondrion</keyword>
<keyword evidence="5" id="KW-0687">Ribonucleoprotein</keyword>
<dbReference type="GO" id="GO:0005840">
    <property type="term" value="C:ribosome"/>
    <property type="evidence" value="ECO:0007669"/>
    <property type="project" value="UniProtKB-KW"/>
</dbReference>
<reference evidence="10" key="2">
    <citation type="journal article" date="2020" name="Mol. Phylogenet. Evol.">
        <title>Extensive variation in nucleotide substitution rate and gene/intron loss in mitochondrial genomes of Pelargonium.</title>
        <authorList>
            <person name="Choi K."/>
            <person name="Weng M.-L."/>
            <person name="Ruhlman T.A."/>
            <person name="Jansen R.K."/>
        </authorList>
    </citation>
    <scope>NUCLEOTIDE SEQUENCE</scope>
</reference>
<dbReference type="EMBL" id="MN218069">
    <property type="protein sequence ID" value="QPK67203.1"/>
    <property type="molecule type" value="Genomic_DNA"/>
</dbReference>
<accession>A0A7U3QFI4</accession>
<evidence type="ECO:0000313" key="10">
    <source>
        <dbReference type="EMBL" id="QPK67203.1"/>
    </source>
</evidence>
<name>A0A7U3QFI4_9ROSI</name>
<dbReference type="InterPro" id="IPR001351">
    <property type="entry name" value="Ribosomal_uS3_C"/>
</dbReference>
<dbReference type="AlphaFoldDB" id="A0A7U3QFI4"/>
<evidence type="ECO:0000256" key="7">
    <source>
        <dbReference type="ARBA" id="ARBA00035414"/>
    </source>
</evidence>